<keyword evidence="2" id="KW-1185">Reference proteome</keyword>
<evidence type="ECO:0000313" key="1">
    <source>
        <dbReference type="EMBL" id="CAH3107296.1"/>
    </source>
</evidence>
<proteinExistence type="predicted"/>
<accession>A0AAU9WA78</accession>
<name>A0AAU9WA78_9CNID</name>
<gene>
    <name evidence="1" type="ORF">PMEA_00001953</name>
</gene>
<reference evidence="1 2" key="1">
    <citation type="submission" date="2022-05" db="EMBL/GenBank/DDBJ databases">
        <authorList>
            <consortium name="Genoscope - CEA"/>
            <person name="William W."/>
        </authorList>
    </citation>
    <scope>NUCLEOTIDE SEQUENCE [LARGE SCALE GENOMIC DNA]</scope>
</reference>
<sequence length="110" mass="12440">MCTFSLTLFKKRRSQPHRGKLSANSRVNFVFAKTQVFGIRKDGTTIQKRPAQPKVCLNNAAKYQFVLFDTKTTSPVKDAEICQITAITKGGKIYNNYVLPTRNISLYGSY</sequence>
<dbReference type="AlphaFoldDB" id="A0AAU9WA78"/>
<evidence type="ECO:0000313" key="2">
    <source>
        <dbReference type="Proteomes" id="UP001159428"/>
    </source>
</evidence>
<organism evidence="1 2">
    <name type="scientific">Pocillopora meandrina</name>
    <dbReference type="NCBI Taxonomy" id="46732"/>
    <lineage>
        <taxon>Eukaryota</taxon>
        <taxon>Metazoa</taxon>
        <taxon>Cnidaria</taxon>
        <taxon>Anthozoa</taxon>
        <taxon>Hexacorallia</taxon>
        <taxon>Scleractinia</taxon>
        <taxon>Astrocoeniina</taxon>
        <taxon>Pocilloporidae</taxon>
        <taxon>Pocillopora</taxon>
    </lineage>
</organism>
<protein>
    <submittedName>
        <fullName evidence="1">Uncharacterized protein</fullName>
    </submittedName>
</protein>
<comment type="caution">
    <text evidence="1">The sequence shown here is derived from an EMBL/GenBank/DDBJ whole genome shotgun (WGS) entry which is preliminary data.</text>
</comment>
<dbReference type="Proteomes" id="UP001159428">
    <property type="component" value="Unassembled WGS sequence"/>
</dbReference>
<dbReference type="EMBL" id="CALNXJ010000010">
    <property type="protein sequence ID" value="CAH3107296.1"/>
    <property type="molecule type" value="Genomic_DNA"/>
</dbReference>